<evidence type="ECO:0000313" key="2">
    <source>
        <dbReference type="Proteomes" id="UP000827976"/>
    </source>
</evidence>
<keyword evidence="2" id="KW-1185">Reference proteome</keyword>
<dbReference type="Proteomes" id="UP000827976">
    <property type="component" value="Chromosome 6"/>
</dbReference>
<name>A0ACB7VW13_DIOAL</name>
<accession>A0ACB7VW13</accession>
<evidence type="ECO:0000313" key="1">
    <source>
        <dbReference type="EMBL" id="KAH7679111.1"/>
    </source>
</evidence>
<proteinExistence type="predicted"/>
<dbReference type="EMBL" id="CM037016">
    <property type="protein sequence ID" value="KAH7679111.1"/>
    <property type="molecule type" value="Genomic_DNA"/>
</dbReference>
<organism evidence="1 2">
    <name type="scientific">Dioscorea alata</name>
    <name type="common">Purple yam</name>
    <dbReference type="NCBI Taxonomy" id="55571"/>
    <lineage>
        <taxon>Eukaryota</taxon>
        <taxon>Viridiplantae</taxon>
        <taxon>Streptophyta</taxon>
        <taxon>Embryophyta</taxon>
        <taxon>Tracheophyta</taxon>
        <taxon>Spermatophyta</taxon>
        <taxon>Magnoliopsida</taxon>
        <taxon>Liliopsida</taxon>
        <taxon>Dioscoreales</taxon>
        <taxon>Dioscoreaceae</taxon>
        <taxon>Dioscorea</taxon>
    </lineage>
</organism>
<comment type="caution">
    <text evidence="1">The sequence shown here is derived from an EMBL/GenBank/DDBJ whole genome shotgun (WGS) entry which is preliminary data.</text>
</comment>
<protein>
    <submittedName>
        <fullName evidence="1">Saposin domain-containing protein</fullName>
    </submittedName>
</protein>
<gene>
    <name evidence="1" type="ORF">IHE45_06G037300</name>
</gene>
<sequence>MKMNMNTAFCFAILLFLGLHVDARFDLLPMDADIECGSCLEASRKVGKALNNLEMFEQVSLLSIQACEALPVDLEIECLKTTGDYIQRTRLLLKDFFHEESLCNGTGICINETRVPASNGIFMKDVNERTPLEEKTCSACRRTVKDVIWKLRDPRMKTKLTKVLIDYCEESEEREDQCKQTIYRYGSIVLNKLERLKPYDLCLMLGFCDEEIAS</sequence>
<reference evidence="2" key="1">
    <citation type="journal article" date="2022" name="Nat. Commun.">
        <title>Chromosome evolution and the genetic basis of agronomically important traits in greater yam.</title>
        <authorList>
            <person name="Bredeson J.V."/>
            <person name="Lyons J.B."/>
            <person name="Oniyinde I.O."/>
            <person name="Okereke N.R."/>
            <person name="Kolade O."/>
            <person name="Nnabue I."/>
            <person name="Nwadili C.O."/>
            <person name="Hribova E."/>
            <person name="Parker M."/>
            <person name="Nwogha J."/>
            <person name="Shu S."/>
            <person name="Carlson J."/>
            <person name="Kariba R."/>
            <person name="Muthemba S."/>
            <person name="Knop K."/>
            <person name="Barton G.J."/>
            <person name="Sherwood A.V."/>
            <person name="Lopez-Montes A."/>
            <person name="Asiedu R."/>
            <person name="Jamnadass R."/>
            <person name="Muchugi A."/>
            <person name="Goodstein D."/>
            <person name="Egesi C.N."/>
            <person name="Featherston J."/>
            <person name="Asfaw A."/>
            <person name="Simpson G.G."/>
            <person name="Dolezel J."/>
            <person name="Hendre P.S."/>
            <person name="Van Deynze A."/>
            <person name="Kumar P.L."/>
            <person name="Obidiegwu J.E."/>
            <person name="Bhattacharjee R."/>
            <person name="Rokhsar D.S."/>
        </authorList>
    </citation>
    <scope>NUCLEOTIDE SEQUENCE [LARGE SCALE GENOMIC DNA]</scope>
    <source>
        <strain evidence="2">cv. TDa95/00328</strain>
    </source>
</reference>